<dbReference type="PANTHER" id="PTHR10292:SF1">
    <property type="entry name" value="CLATHRIN HEAVY CHAIN"/>
    <property type="match status" value="1"/>
</dbReference>
<reference evidence="2 3" key="1">
    <citation type="submission" date="2021-07" db="EMBL/GenBank/DDBJ databases">
        <title>The Aristolochia fimbriata genome: insights into angiosperm evolution, floral development and chemical biosynthesis.</title>
        <authorList>
            <person name="Jiao Y."/>
        </authorList>
    </citation>
    <scope>NUCLEOTIDE SEQUENCE [LARGE SCALE GENOMIC DNA]</scope>
    <source>
        <strain evidence="2">IBCAS-2021</strain>
        <tissue evidence="2">Leaf</tissue>
    </source>
</reference>
<dbReference type="Proteomes" id="UP000825729">
    <property type="component" value="Unassembled WGS sequence"/>
</dbReference>
<feature type="region of interest" description="Disordered" evidence="1">
    <location>
        <begin position="1"/>
        <end position="92"/>
    </location>
</feature>
<dbReference type="InterPro" id="IPR016024">
    <property type="entry name" value="ARM-type_fold"/>
</dbReference>
<name>A0AAV7DT11_ARIFI</name>
<feature type="compositionally biased region" description="Basic residues" evidence="1">
    <location>
        <begin position="73"/>
        <end position="92"/>
    </location>
</feature>
<protein>
    <submittedName>
        <fullName evidence="2">Uncharacterized protein</fullName>
    </submittedName>
</protein>
<comment type="caution">
    <text evidence="2">The sequence shown here is derived from an EMBL/GenBank/DDBJ whole genome shotgun (WGS) entry which is preliminary data.</text>
</comment>
<feature type="compositionally biased region" description="Basic and acidic residues" evidence="1">
    <location>
        <begin position="36"/>
        <end position="72"/>
    </location>
</feature>
<evidence type="ECO:0000313" key="3">
    <source>
        <dbReference type="Proteomes" id="UP000825729"/>
    </source>
</evidence>
<feature type="compositionally biased region" description="Basic and acidic residues" evidence="1">
    <location>
        <begin position="1"/>
        <end position="27"/>
    </location>
</feature>
<dbReference type="GO" id="GO:0009507">
    <property type="term" value="C:chloroplast"/>
    <property type="evidence" value="ECO:0007669"/>
    <property type="project" value="TreeGrafter"/>
</dbReference>
<evidence type="ECO:0000313" key="2">
    <source>
        <dbReference type="EMBL" id="KAG9439775.1"/>
    </source>
</evidence>
<dbReference type="GO" id="GO:0071439">
    <property type="term" value="C:clathrin complex"/>
    <property type="evidence" value="ECO:0007669"/>
    <property type="project" value="TreeGrafter"/>
</dbReference>
<dbReference type="EMBL" id="JAINDJ010000008">
    <property type="protein sequence ID" value="KAG9439775.1"/>
    <property type="molecule type" value="Genomic_DNA"/>
</dbReference>
<dbReference type="GO" id="GO:0032051">
    <property type="term" value="F:clathrin light chain binding"/>
    <property type="evidence" value="ECO:0007669"/>
    <property type="project" value="TreeGrafter"/>
</dbReference>
<dbReference type="GO" id="GO:0005886">
    <property type="term" value="C:plasma membrane"/>
    <property type="evidence" value="ECO:0007669"/>
    <property type="project" value="TreeGrafter"/>
</dbReference>
<dbReference type="SUPFAM" id="SSF48371">
    <property type="entry name" value="ARM repeat"/>
    <property type="match status" value="1"/>
</dbReference>
<dbReference type="AlphaFoldDB" id="A0AAV7DT11"/>
<evidence type="ECO:0000256" key="1">
    <source>
        <dbReference type="SAM" id="MobiDB-lite"/>
    </source>
</evidence>
<dbReference type="PANTHER" id="PTHR10292">
    <property type="entry name" value="CLATHRIN HEAVY CHAIN RELATED"/>
    <property type="match status" value="1"/>
</dbReference>
<gene>
    <name evidence="2" type="ORF">H6P81_019940</name>
</gene>
<sequence length="164" mass="20053">MKESEKVKERKELIDKKKEKNRKEGGMKRKQKKEKNRKEGGKKRNGEKEKERKEKEEKKERKEQKKNNDKEEKRKKRRERKRKKEKRKRKKKENLVAQIVVLAAKEYPQQLGVNTCIRLFEQFKSYEVSYFFLWTYLCSRLDLDIHFMYIEGAAKTGQIKDVKV</sequence>
<keyword evidence="3" id="KW-1185">Reference proteome</keyword>
<dbReference type="GO" id="GO:0005794">
    <property type="term" value="C:Golgi apparatus"/>
    <property type="evidence" value="ECO:0007669"/>
    <property type="project" value="TreeGrafter"/>
</dbReference>
<organism evidence="2 3">
    <name type="scientific">Aristolochia fimbriata</name>
    <name type="common">White veined hardy Dutchman's pipe vine</name>
    <dbReference type="NCBI Taxonomy" id="158543"/>
    <lineage>
        <taxon>Eukaryota</taxon>
        <taxon>Viridiplantae</taxon>
        <taxon>Streptophyta</taxon>
        <taxon>Embryophyta</taxon>
        <taxon>Tracheophyta</taxon>
        <taxon>Spermatophyta</taxon>
        <taxon>Magnoliopsida</taxon>
        <taxon>Magnoliidae</taxon>
        <taxon>Piperales</taxon>
        <taxon>Aristolochiaceae</taxon>
        <taxon>Aristolochia</taxon>
    </lineage>
</organism>
<dbReference type="GO" id="GO:0009506">
    <property type="term" value="C:plasmodesma"/>
    <property type="evidence" value="ECO:0007669"/>
    <property type="project" value="TreeGrafter"/>
</dbReference>
<proteinExistence type="predicted"/>
<accession>A0AAV7DT11</accession>
<dbReference type="GO" id="GO:0006898">
    <property type="term" value="P:receptor-mediated endocytosis"/>
    <property type="evidence" value="ECO:0007669"/>
    <property type="project" value="TreeGrafter"/>
</dbReference>